<evidence type="ECO:0000256" key="2">
    <source>
        <dbReference type="ARBA" id="ARBA00008854"/>
    </source>
</evidence>
<name>H8Z4K1_9GAMM</name>
<evidence type="ECO:0000313" key="7">
    <source>
        <dbReference type="Proteomes" id="UP000002964"/>
    </source>
</evidence>
<evidence type="ECO:0008006" key="8">
    <source>
        <dbReference type="Google" id="ProtNLM"/>
    </source>
</evidence>
<accession>H8Z4K1</accession>
<comment type="similarity">
    <text evidence="2">Belongs to the LemA family.</text>
</comment>
<dbReference type="STRING" id="631362.Thi970DRAFT_03882"/>
<proteinExistence type="inferred from homology"/>
<keyword evidence="4" id="KW-1133">Transmembrane helix</keyword>
<reference evidence="7" key="1">
    <citation type="submission" date="2011-06" db="EMBL/GenBank/DDBJ databases">
        <authorList>
            <consortium name="US DOE Joint Genome Institute (JGI-PGF)"/>
            <person name="Lucas S."/>
            <person name="Han J."/>
            <person name="Lapidus A."/>
            <person name="Cheng J.-F."/>
            <person name="Goodwin L."/>
            <person name="Pitluck S."/>
            <person name="Peters L."/>
            <person name="Land M.L."/>
            <person name="Hauser L."/>
            <person name="Vogl K."/>
            <person name="Liu Z."/>
            <person name="Overmann J."/>
            <person name="Frigaard N.-U."/>
            <person name="Bryant D.A."/>
            <person name="Woyke T.J."/>
        </authorList>
    </citation>
    <scope>NUCLEOTIDE SEQUENCE [LARGE SCALE GENOMIC DNA]</scope>
    <source>
        <strain evidence="7">970</strain>
    </source>
</reference>
<dbReference type="AlphaFoldDB" id="H8Z4K1"/>
<evidence type="ECO:0000256" key="3">
    <source>
        <dbReference type="ARBA" id="ARBA00022692"/>
    </source>
</evidence>
<dbReference type="GO" id="GO:0016020">
    <property type="term" value="C:membrane"/>
    <property type="evidence" value="ECO:0007669"/>
    <property type="project" value="UniProtKB-SubCell"/>
</dbReference>
<sequence>MNITLIVLLTLMLLVFAYGVLIYNNLVRLKHTVAKSWSNIDVVLKQRHDEIPKLVTLCKEYMRYEQETLERIVRARNQVQSATDRGDVRALGPAESELRAGLGRLLALAEGYPDLKANRSFRQLSQRISQLEDTIADRRELYNESVNLHNIRLEQFPDAIIARRFRFRPRDLLKFREARSNPDLNALFRAN</sequence>
<organism evidence="6 7">
    <name type="scientific">Thiorhodovibrio frisius</name>
    <dbReference type="NCBI Taxonomy" id="631362"/>
    <lineage>
        <taxon>Bacteria</taxon>
        <taxon>Pseudomonadati</taxon>
        <taxon>Pseudomonadota</taxon>
        <taxon>Gammaproteobacteria</taxon>
        <taxon>Chromatiales</taxon>
        <taxon>Chromatiaceae</taxon>
        <taxon>Thiorhodovibrio</taxon>
    </lineage>
</organism>
<dbReference type="PANTHER" id="PTHR34478:SF1">
    <property type="entry name" value="PROTEIN LEMA"/>
    <property type="match status" value="1"/>
</dbReference>
<dbReference type="eggNOG" id="COG1704">
    <property type="taxonomic scope" value="Bacteria"/>
</dbReference>
<dbReference type="HOGENOM" id="CLU_056714_3_1_6"/>
<evidence type="ECO:0000256" key="4">
    <source>
        <dbReference type="ARBA" id="ARBA00022989"/>
    </source>
</evidence>
<keyword evidence="5" id="KW-0472">Membrane</keyword>
<protein>
    <recommendedName>
        <fullName evidence="8">LemA family protein</fullName>
    </recommendedName>
</protein>
<keyword evidence="7" id="KW-1185">Reference proteome</keyword>
<dbReference type="SUPFAM" id="SSF140478">
    <property type="entry name" value="LemA-like"/>
    <property type="match status" value="1"/>
</dbReference>
<evidence type="ECO:0000256" key="1">
    <source>
        <dbReference type="ARBA" id="ARBA00004167"/>
    </source>
</evidence>
<dbReference type="InterPro" id="IPR023353">
    <property type="entry name" value="LemA-like_dom_sf"/>
</dbReference>
<keyword evidence="3" id="KW-0812">Transmembrane</keyword>
<reference evidence="6 7" key="2">
    <citation type="submission" date="2011-11" db="EMBL/GenBank/DDBJ databases">
        <authorList>
            <consortium name="US DOE Joint Genome Institute"/>
            <person name="Lucas S."/>
            <person name="Han J."/>
            <person name="Lapidus A."/>
            <person name="Cheng J.-F."/>
            <person name="Goodwin L."/>
            <person name="Pitluck S."/>
            <person name="Peters L."/>
            <person name="Ovchinnikova G."/>
            <person name="Zhang X."/>
            <person name="Detter J.C."/>
            <person name="Han C."/>
            <person name="Tapia R."/>
            <person name="Land M."/>
            <person name="Hauser L."/>
            <person name="Kyrpides N."/>
            <person name="Ivanova N."/>
            <person name="Pagani I."/>
            <person name="Vogl K."/>
            <person name="Liu Z."/>
            <person name="Overmann J."/>
            <person name="Frigaard N.-U."/>
            <person name="Bryant D."/>
            <person name="Woyke T."/>
        </authorList>
    </citation>
    <scope>NUCLEOTIDE SEQUENCE [LARGE SCALE GENOMIC DNA]</scope>
    <source>
        <strain evidence="6 7">970</strain>
    </source>
</reference>
<dbReference type="EMBL" id="JH603170">
    <property type="protein sequence ID" value="EIC20258.1"/>
    <property type="molecule type" value="Genomic_DNA"/>
</dbReference>
<dbReference type="Pfam" id="PF04011">
    <property type="entry name" value="LemA"/>
    <property type="match status" value="1"/>
</dbReference>
<gene>
    <name evidence="6" type="ORF">Thi970DRAFT_03882</name>
</gene>
<evidence type="ECO:0000256" key="5">
    <source>
        <dbReference type="ARBA" id="ARBA00023136"/>
    </source>
</evidence>
<dbReference type="Gene3D" id="1.20.1440.20">
    <property type="entry name" value="LemA-like domain"/>
    <property type="match status" value="1"/>
</dbReference>
<dbReference type="PANTHER" id="PTHR34478">
    <property type="entry name" value="PROTEIN LEMA"/>
    <property type="match status" value="1"/>
</dbReference>
<dbReference type="Proteomes" id="UP000002964">
    <property type="component" value="Unassembled WGS sequence"/>
</dbReference>
<comment type="subcellular location">
    <subcellularLocation>
        <location evidence="1">Membrane</location>
        <topology evidence="1">Single-pass membrane protein</topology>
    </subcellularLocation>
</comment>
<dbReference type="OrthoDB" id="9804152at2"/>
<dbReference type="InterPro" id="IPR007156">
    <property type="entry name" value="MamQ_LemA"/>
</dbReference>
<dbReference type="RefSeq" id="WP_009150661.1">
    <property type="nucleotide sequence ID" value="NZ_CP121471.1"/>
</dbReference>
<evidence type="ECO:0000313" key="6">
    <source>
        <dbReference type="EMBL" id="EIC20258.1"/>
    </source>
</evidence>